<dbReference type="GO" id="GO:0030123">
    <property type="term" value="C:AP-3 adaptor complex"/>
    <property type="evidence" value="ECO:0007669"/>
    <property type="project" value="UniProtKB-UniRule"/>
</dbReference>
<dbReference type="Gene3D" id="1.25.10.10">
    <property type="entry name" value="Leucine-rich Repeat Variant"/>
    <property type="match status" value="1"/>
</dbReference>
<evidence type="ECO:0000256" key="5">
    <source>
        <dbReference type="ARBA" id="ARBA00023136"/>
    </source>
</evidence>
<evidence type="ECO:0000256" key="2">
    <source>
        <dbReference type="ARBA" id="ARBA00006613"/>
    </source>
</evidence>
<dbReference type="EMBL" id="KV784353">
    <property type="protein sequence ID" value="OEU22273.1"/>
    <property type="molecule type" value="Genomic_DNA"/>
</dbReference>
<evidence type="ECO:0000256" key="4">
    <source>
        <dbReference type="ARBA" id="ARBA00022927"/>
    </source>
</evidence>
<dbReference type="OrthoDB" id="302453at2759"/>
<dbReference type="Proteomes" id="UP000095751">
    <property type="component" value="Unassembled WGS sequence"/>
</dbReference>
<keyword evidence="3 6" id="KW-0813">Transport</keyword>
<evidence type="ECO:0000256" key="1">
    <source>
        <dbReference type="ARBA" id="ARBA00004308"/>
    </source>
</evidence>
<feature type="compositionally biased region" description="Low complexity" evidence="7">
    <location>
        <begin position="745"/>
        <end position="773"/>
    </location>
</feature>
<reference evidence="9 10" key="1">
    <citation type="submission" date="2016-09" db="EMBL/GenBank/DDBJ databases">
        <title>Extensive genetic diversity and differential bi-allelic expression allows diatom success in the polar Southern Ocean.</title>
        <authorList>
            <consortium name="DOE Joint Genome Institute"/>
            <person name="Mock T."/>
            <person name="Otillar R.P."/>
            <person name="Strauss J."/>
            <person name="Dupont C."/>
            <person name="Frickenhaus S."/>
            <person name="Maumus F."/>
            <person name="Mcmullan M."/>
            <person name="Sanges R."/>
            <person name="Schmutz J."/>
            <person name="Toseland A."/>
            <person name="Valas R."/>
            <person name="Veluchamy A."/>
            <person name="Ward B.J."/>
            <person name="Allen A."/>
            <person name="Barry K."/>
            <person name="Falciatore A."/>
            <person name="Ferrante M."/>
            <person name="Fortunato A.E."/>
            <person name="Gloeckner G."/>
            <person name="Gruber A."/>
            <person name="Hipkin R."/>
            <person name="Janech M."/>
            <person name="Kroth P."/>
            <person name="Leese F."/>
            <person name="Lindquist E."/>
            <person name="Lyon B.R."/>
            <person name="Martin J."/>
            <person name="Mayer C."/>
            <person name="Parker M."/>
            <person name="Quesneville H."/>
            <person name="Raymond J."/>
            <person name="Uhlig C."/>
            <person name="Valentin K.U."/>
            <person name="Worden A.Z."/>
            <person name="Armbrust E.V."/>
            <person name="Bowler C."/>
            <person name="Green B."/>
            <person name="Moulton V."/>
            <person name="Van Oosterhout C."/>
            <person name="Grigoriev I."/>
        </authorList>
    </citation>
    <scope>NUCLEOTIDE SEQUENCE [LARGE SCALE GENOMIC DNA]</scope>
    <source>
        <strain evidence="9 10">CCMP1102</strain>
    </source>
</reference>
<evidence type="ECO:0000313" key="9">
    <source>
        <dbReference type="EMBL" id="OEU22273.1"/>
    </source>
</evidence>
<dbReference type="AlphaFoldDB" id="A0A1E7FWT6"/>
<evidence type="ECO:0000256" key="3">
    <source>
        <dbReference type="ARBA" id="ARBA00022448"/>
    </source>
</evidence>
<dbReference type="SUPFAM" id="SSF48371">
    <property type="entry name" value="ARM repeat"/>
    <property type="match status" value="1"/>
</dbReference>
<gene>
    <name evidence="9" type="ORF">FRACYDRAFT_205178</name>
</gene>
<feature type="region of interest" description="Disordered" evidence="7">
    <location>
        <begin position="829"/>
        <end position="861"/>
    </location>
</feature>
<protein>
    <recommendedName>
        <fullName evidence="6">AP-3 complex subunit beta</fullName>
    </recommendedName>
</protein>
<dbReference type="PIRSF" id="PIRSF037096">
    <property type="entry name" value="AP3_complex_beta"/>
    <property type="match status" value="1"/>
</dbReference>
<dbReference type="InterPro" id="IPR016024">
    <property type="entry name" value="ARM-type_fold"/>
</dbReference>
<feature type="region of interest" description="Disordered" evidence="7">
    <location>
        <begin position="719"/>
        <end position="813"/>
    </location>
</feature>
<keyword evidence="4 6" id="KW-0653">Protein transport</keyword>
<name>A0A1E7FWT6_9STRA</name>
<dbReference type="InterPro" id="IPR026739">
    <property type="entry name" value="AP_beta"/>
</dbReference>
<dbReference type="InterPro" id="IPR002553">
    <property type="entry name" value="Clathrin/coatomer_adapt-like_N"/>
</dbReference>
<evidence type="ECO:0000256" key="6">
    <source>
        <dbReference type="PIRNR" id="PIRNR037096"/>
    </source>
</evidence>
<dbReference type="KEGG" id="fcy:FRACYDRAFT_205178"/>
<dbReference type="InterPro" id="IPR011989">
    <property type="entry name" value="ARM-like"/>
</dbReference>
<dbReference type="GO" id="GO:0006886">
    <property type="term" value="P:intracellular protein transport"/>
    <property type="evidence" value="ECO:0007669"/>
    <property type="project" value="InterPro"/>
</dbReference>
<dbReference type="GO" id="GO:0016192">
    <property type="term" value="P:vesicle-mediated transport"/>
    <property type="evidence" value="ECO:0007669"/>
    <property type="project" value="InterPro"/>
</dbReference>
<dbReference type="PANTHER" id="PTHR11134">
    <property type="entry name" value="ADAPTOR COMPLEX SUBUNIT BETA FAMILY MEMBER"/>
    <property type="match status" value="1"/>
</dbReference>
<evidence type="ECO:0000259" key="8">
    <source>
        <dbReference type="Pfam" id="PF01602"/>
    </source>
</evidence>
<evidence type="ECO:0000313" key="10">
    <source>
        <dbReference type="Proteomes" id="UP000095751"/>
    </source>
</evidence>
<keyword evidence="5 6" id="KW-0472">Membrane</keyword>
<comment type="subcellular location">
    <subcellularLocation>
        <location evidence="1">Endomembrane system</location>
    </subcellularLocation>
</comment>
<dbReference type="InParanoid" id="A0A1E7FWT6"/>
<dbReference type="Pfam" id="PF01602">
    <property type="entry name" value="Adaptin_N"/>
    <property type="match status" value="1"/>
</dbReference>
<feature type="compositionally biased region" description="Acidic residues" evidence="7">
    <location>
        <begin position="774"/>
        <end position="786"/>
    </location>
</feature>
<comment type="similarity">
    <text evidence="2 6">Belongs to the adaptor complexes large subunit family.</text>
</comment>
<sequence length="1187" mass="130088">MKWLLASISKGRDVSDFYPHVVKLVGANSLEVRKMVYMYLVQYADHDATTRELSLLSINAFQRGLSDSEQLIRALALRVLSSIRINDILQIQILGVQKCASDVSPYVRKCAANALSKLVPRCDDMQREIMLQLMKEQFLDKDSSTMVLTSALVSFCELCPERLELLHTSYRKICHLLTDMDEWGQVIIIDLMARYCRQFFKEPKALKQGVAELIDQERRFYSDEEDGSTDEELKYLDPDHQLLLTSSMPLLKSRNAGVVLAVCSLHYYCGVSSIKARSAIGKALVRIHRGRREIQYVVLTSIRVLVRDCPSAFAPFLSDFFVKALDPPFTRLIKIDILVSLALEPAAIEAVLNELRTYIRHGDKVFSTTAIRAVGRVTELAQIVYDRHGESNGMAVKERRIATRIALDALHGLSTLTQASDSKVVVGEAVSVMQSILLSLASSKTLSDGSNVVVEDPNQVQAFALRRILLLLVSSLSNRQMAYISETNENSDEDEKEASDLEKLCIVLPPSALSSALWIVGEWMTNTPSLGISSWTNGSHNIYSARQELVRLVDCCFPNFKASEKEQSIHFASKVWMSQVSSNMASTSSPEIALCEHILAMGRVDVNPDVKDRARFESCLLHACIGLKCDTTGMDERPGATVLDTKKTKAILLANKPSPSYLPIEDNTSVGMNSFRFGTLSSLVGHRARGAYISLPQWAQKNSPIALREPIEAAKEQLAHNFSDPAQMQTSGGTRGFYAEDNDSDSSNSSSDDSGDSDTSTSSSESSDSSTDNSESESESESESDDSSSITSRNDSDRKKLLAPSASTNGTVQNGLMLQPMIQQKAVSTVPSAALSSSDDDSSGSEEDDFSDESDVIPSTNILDSEATSIMANTSQKEGNLLGMMSSSSGFAPAPASEARISSKSSAYDDLKGLVMAPIMVDDQKTQKIDAERDSSAWLQLVRPELCGGLSVHARYLRGATKKSELQMRNIDPSKTNVVCIQLQFTNKKSDSSSIRRIKVLPRSGTTGTHASKKILCPPEIMELKGNQKTSACLVVEFASMSNREGDLLGRIEVKQGYGGGSVPIEIKPPLGELLLQLEKNMSVEEFDTTMTRMQGFQRVESSYISSLPMTSVLKSLLKHSSLEMISAGNVNLLAEKKLRMMGLLPADNVPVLVKIESTEGAGKITVCCDDVVAINNILSLVKRAIQ</sequence>
<evidence type="ECO:0000256" key="7">
    <source>
        <dbReference type="SAM" id="MobiDB-lite"/>
    </source>
</evidence>
<accession>A0A1E7FWT6</accession>
<dbReference type="GO" id="GO:0012505">
    <property type="term" value="C:endomembrane system"/>
    <property type="evidence" value="ECO:0007669"/>
    <property type="project" value="UniProtKB-SubCell"/>
</dbReference>
<dbReference type="InterPro" id="IPR026740">
    <property type="entry name" value="AP3_beta"/>
</dbReference>
<proteinExistence type="inferred from homology"/>
<organism evidence="9 10">
    <name type="scientific">Fragilariopsis cylindrus CCMP1102</name>
    <dbReference type="NCBI Taxonomy" id="635003"/>
    <lineage>
        <taxon>Eukaryota</taxon>
        <taxon>Sar</taxon>
        <taxon>Stramenopiles</taxon>
        <taxon>Ochrophyta</taxon>
        <taxon>Bacillariophyta</taxon>
        <taxon>Bacillariophyceae</taxon>
        <taxon>Bacillariophycidae</taxon>
        <taxon>Bacillariales</taxon>
        <taxon>Bacillariaceae</taxon>
        <taxon>Fragilariopsis</taxon>
    </lineage>
</organism>
<keyword evidence="10" id="KW-1185">Reference proteome</keyword>
<feature type="domain" description="Clathrin/coatomer adaptor adaptin-like N-terminal" evidence="8">
    <location>
        <begin position="1"/>
        <end position="379"/>
    </location>
</feature>
<feature type="compositionally biased region" description="Acidic residues" evidence="7">
    <location>
        <begin position="838"/>
        <end position="855"/>
    </location>
</feature>